<evidence type="ECO:0000313" key="3">
    <source>
        <dbReference type="Proteomes" id="UP000324222"/>
    </source>
</evidence>
<protein>
    <submittedName>
        <fullName evidence="2">Uncharacterized protein</fullName>
    </submittedName>
</protein>
<reference evidence="2 3" key="1">
    <citation type="submission" date="2019-05" db="EMBL/GenBank/DDBJ databases">
        <title>Another draft genome of Portunus trituberculatus and its Hox gene families provides insights of decapod evolution.</title>
        <authorList>
            <person name="Jeong J.-H."/>
            <person name="Song I."/>
            <person name="Kim S."/>
            <person name="Choi T."/>
            <person name="Kim D."/>
            <person name="Ryu S."/>
            <person name="Kim W."/>
        </authorList>
    </citation>
    <scope>NUCLEOTIDE SEQUENCE [LARGE SCALE GENOMIC DNA]</scope>
    <source>
        <tissue evidence="2">Muscle</tissue>
    </source>
</reference>
<sequence length="64" mass="6935">MGGPKWTNGCGRDERGRVGQMQVSVLVVVMVVVALSLLSQVKMPFPSQEHAFSTARRDATPGYT</sequence>
<keyword evidence="1" id="KW-0472">Membrane</keyword>
<feature type="transmembrane region" description="Helical" evidence="1">
    <location>
        <begin position="20"/>
        <end position="38"/>
    </location>
</feature>
<proteinExistence type="predicted"/>
<keyword evidence="3" id="KW-1185">Reference proteome</keyword>
<evidence type="ECO:0000313" key="2">
    <source>
        <dbReference type="EMBL" id="MPC20934.1"/>
    </source>
</evidence>
<name>A0A5B7DI94_PORTR</name>
<keyword evidence="1" id="KW-0812">Transmembrane</keyword>
<comment type="caution">
    <text evidence="2">The sequence shown here is derived from an EMBL/GenBank/DDBJ whole genome shotgun (WGS) entry which is preliminary data.</text>
</comment>
<dbReference type="AlphaFoldDB" id="A0A5B7DI94"/>
<keyword evidence="1" id="KW-1133">Transmembrane helix</keyword>
<gene>
    <name evidence="2" type="ORF">E2C01_013898</name>
</gene>
<organism evidence="2 3">
    <name type="scientific">Portunus trituberculatus</name>
    <name type="common">Swimming crab</name>
    <name type="synonym">Neptunus trituberculatus</name>
    <dbReference type="NCBI Taxonomy" id="210409"/>
    <lineage>
        <taxon>Eukaryota</taxon>
        <taxon>Metazoa</taxon>
        <taxon>Ecdysozoa</taxon>
        <taxon>Arthropoda</taxon>
        <taxon>Crustacea</taxon>
        <taxon>Multicrustacea</taxon>
        <taxon>Malacostraca</taxon>
        <taxon>Eumalacostraca</taxon>
        <taxon>Eucarida</taxon>
        <taxon>Decapoda</taxon>
        <taxon>Pleocyemata</taxon>
        <taxon>Brachyura</taxon>
        <taxon>Eubrachyura</taxon>
        <taxon>Portunoidea</taxon>
        <taxon>Portunidae</taxon>
        <taxon>Portuninae</taxon>
        <taxon>Portunus</taxon>
    </lineage>
</organism>
<dbReference type="Proteomes" id="UP000324222">
    <property type="component" value="Unassembled WGS sequence"/>
</dbReference>
<evidence type="ECO:0000256" key="1">
    <source>
        <dbReference type="SAM" id="Phobius"/>
    </source>
</evidence>
<dbReference type="EMBL" id="VSRR010000927">
    <property type="protein sequence ID" value="MPC20934.1"/>
    <property type="molecule type" value="Genomic_DNA"/>
</dbReference>
<accession>A0A5B7DI94</accession>